<keyword evidence="6 13" id="KW-0547">Nucleotide-binding</keyword>
<dbReference type="HAMAP" id="MF_00365">
    <property type="entry name" value="RecF"/>
    <property type="match status" value="1"/>
</dbReference>
<evidence type="ECO:0000256" key="10">
    <source>
        <dbReference type="ARBA" id="ARBA00023204"/>
    </source>
</evidence>
<evidence type="ECO:0000256" key="13">
    <source>
        <dbReference type="HAMAP-Rule" id="MF_00365"/>
    </source>
</evidence>
<evidence type="ECO:0000313" key="17">
    <source>
        <dbReference type="Proteomes" id="UP001596527"/>
    </source>
</evidence>
<feature type="binding site" evidence="13">
    <location>
        <begin position="30"/>
        <end position="37"/>
    </location>
    <ligand>
        <name>ATP</name>
        <dbReference type="ChEBI" id="CHEBI:30616"/>
    </ligand>
</feature>
<dbReference type="InterPro" id="IPR018078">
    <property type="entry name" value="DNA-binding_RecF_CS"/>
</dbReference>
<evidence type="ECO:0000256" key="7">
    <source>
        <dbReference type="ARBA" id="ARBA00022763"/>
    </source>
</evidence>
<keyword evidence="4 13" id="KW-0963">Cytoplasm</keyword>
<protein>
    <recommendedName>
        <fullName evidence="3 13">DNA replication and repair protein RecF</fullName>
    </recommendedName>
</protein>
<keyword evidence="10 13" id="KW-0234">DNA repair</keyword>
<name>A0ABW2SPL2_9ACTO</name>
<evidence type="ECO:0000256" key="8">
    <source>
        <dbReference type="ARBA" id="ARBA00022840"/>
    </source>
</evidence>
<dbReference type="InterPro" id="IPR003395">
    <property type="entry name" value="RecF/RecN/SMC_N"/>
</dbReference>
<evidence type="ECO:0000256" key="2">
    <source>
        <dbReference type="ARBA" id="ARBA00008016"/>
    </source>
</evidence>
<keyword evidence="11 13" id="KW-0742">SOS response</keyword>
<dbReference type="InterPro" id="IPR003593">
    <property type="entry name" value="AAA+_ATPase"/>
</dbReference>
<evidence type="ECO:0000259" key="15">
    <source>
        <dbReference type="SMART" id="SM00382"/>
    </source>
</evidence>
<comment type="function">
    <text evidence="12 13 14">The RecF protein is involved in DNA metabolism; it is required for DNA replication and normal SOS inducibility. RecF binds preferentially to single-stranded, linear DNA. It also seems to bind ATP.</text>
</comment>
<comment type="similarity">
    <text evidence="2 13 14">Belongs to the RecF family.</text>
</comment>
<comment type="caution">
    <text evidence="16">The sequence shown here is derived from an EMBL/GenBank/DDBJ whole genome shotgun (WGS) entry which is preliminary data.</text>
</comment>
<keyword evidence="9 13" id="KW-0238">DNA-binding</keyword>
<dbReference type="NCBIfam" id="TIGR00611">
    <property type="entry name" value="recf"/>
    <property type="match status" value="1"/>
</dbReference>
<evidence type="ECO:0000256" key="11">
    <source>
        <dbReference type="ARBA" id="ARBA00023236"/>
    </source>
</evidence>
<keyword evidence="17" id="KW-1185">Reference proteome</keyword>
<dbReference type="InterPro" id="IPR042174">
    <property type="entry name" value="RecF_2"/>
</dbReference>
<evidence type="ECO:0000256" key="6">
    <source>
        <dbReference type="ARBA" id="ARBA00022741"/>
    </source>
</evidence>
<evidence type="ECO:0000256" key="12">
    <source>
        <dbReference type="ARBA" id="ARBA00025401"/>
    </source>
</evidence>
<dbReference type="PANTHER" id="PTHR32182">
    <property type="entry name" value="DNA REPLICATION AND REPAIR PROTEIN RECF"/>
    <property type="match status" value="1"/>
</dbReference>
<dbReference type="PROSITE" id="PS00618">
    <property type="entry name" value="RECF_2"/>
    <property type="match status" value="1"/>
</dbReference>
<gene>
    <name evidence="13 16" type="primary">recF</name>
    <name evidence="16" type="ORF">ACFQWG_11240</name>
</gene>
<keyword evidence="5 13" id="KW-0235">DNA replication</keyword>
<dbReference type="SMART" id="SM00382">
    <property type="entry name" value="AAA"/>
    <property type="match status" value="1"/>
</dbReference>
<dbReference type="PANTHER" id="PTHR32182:SF0">
    <property type="entry name" value="DNA REPLICATION AND REPAIR PROTEIN RECF"/>
    <property type="match status" value="1"/>
</dbReference>
<dbReference type="PROSITE" id="PS00617">
    <property type="entry name" value="RECF_1"/>
    <property type="match status" value="1"/>
</dbReference>
<dbReference type="InterPro" id="IPR001238">
    <property type="entry name" value="DNA-binding_RecF"/>
</dbReference>
<dbReference type="Gene3D" id="3.40.50.300">
    <property type="entry name" value="P-loop containing nucleotide triphosphate hydrolases"/>
    <property type="match status" value="1"/>
</dbReference>
<evidence type="ECO:0000256" key="9">
    <source>
        <dbReference type="ARBA" id="ARBA00023125"/>
    </source>
</evidence>
<comment type="subcellular location">
    <subcellularLocation>
        <location evidence="1 13 14">Cytoplasm</location>
    </subcellularLocation>
</comment>
<sequence length="420" mass="45210">MRVSHVALDDFRSYRHAVIELPAGTTVLVGPNGQGKTNLVEAIAYLSAFTSHRVAAEGAMVRADPDVPPDQAPGGAVIRVKLVTRERARVGEGPPGAPAREQVLELEIVRGRANRARLNRTTVRPRDIVGMVRTVVFAPEDIQLVRGDPAARRQFLDDLATQLHPTLSVVRADFDRVARQRGALMRQASHQIRRGRAPDLSTLDVWDEQFAQLSSRMTAARAEVVDLIAGPAARAYLRVSDSPKALTMRLDASVDRVDGSGAGGDPQDVDGQAARLLQVLEDQRGREAERGVNLVGAHRDDLDLGLGGMPVKGYASHGETWSVALAARLAAFSVLEDQGEEPILILDDVFSELDTARRRGLAEMVAGADQVLVTAAVAEDVPEALRGHRLDVSWEAGNGSVVSSQRDVRADVEGEVGDES</sequence>
<accession>A0ABW2SPL2</accession>
<dbReference type="Gene3D" id="1.20.1050.90">
    <property type="entry name" value="RecF/RecN/SMC, N-terminal domain"/>
    <property type="match status" value="1"/>
</dbReference>
<evidence type="ECO:0000256" key="3">
    <source>
        <dbReference type="ARBA" id="ARBA00020170"/>
    </source>
</evidence>
<proteinExistence type="inferred from homology"/>
<organism evidence="16 17">
    <name type="scientific">Schaalia naturae</name>
    <dbReference type="NCBI Taxonomy" id="635203"/>
    <lineage>
        <taxon>Bacteria</taxon>
        <taxon>Bacillati</taxon>
        <taxon>Actinomycetota</taxon>
        <taxon>Actinomycetes</taxon>
        <taxon>Actinomycetales</taxon>
        <taxon>Actinomycetaceae</taxon>
        <taxon>Schaalia</taxon>
    </lineage>
</organism>
<dbReference type="EMBL" id="JBHTEF010000001">
    <property type="protein sequence ID" value="MFC7581769.1"/>
    <property type="molecule type" value="Genomic_DNA"/>
</dbReference>
<keyword evidence="7 13" id="KW-0227">DNA damage</keyword>
<evidence type="ECO:0000256" key="5">
    <source>
        <dbReference type="ARBA" id="ARBA00022705"/>
    </source>
</evidence>
<evidence type="ECO:0000256" key="14">
    <source>
        <dbReference type="RuleBase" id="RU000578"/>
    </source>
</evidence>
<dbReference type="Pfam" id="PF02463">
    <property type="entry name" value="SMC_N"/>
    <property type="match status" value="1"/>
</dbReference>
<dbReference type="Proteomes" id="UP001596527">
    <property type="component" value="Unassembled WGS sequence"/>
</dbReference>
<dbReference type="InterPro" id="IPR027417">
    <property type="entry name" value="P-loop_NTPase"/>
</dbReference>
<feature type="domain" description="AAA+ ATPase" evidence="15">
    <location>
        <begin position="22"/>
        <end position="400"/>
    </location>
</feature>
<evidence type="ECO:0000313" key="16">
    <source>
        <dbReference type="EMBL" id="MFC7581769.1"/>
    </source>
</evidence>
<dbReference type="RefSeq" id="WP_380975353.1">
    <property type="nucleotide sequence ID" value="NZ_JBHTEF010000001.1"/>
</dbReference>
<reference evidence="17" key="1">
    <citation type="journal article" date="2019" name="Int. J. Syst. Evol. Microbiol.">
        <title>The Global Catalogue of Microorganisms (GCM) 10K type strain sequencing project: providing services to taxonomists for standard genome sequencing and annotation.</title>
        <authorList>
            <consortium name="The Broad Institute Genomics Platform"/>
            <consortium name="The Broad Institute Genome Sequencing Center for Infectious Disease"/>
            <person name="Wu L."/>
            <person name="Ma J."/>
        </authorList>
    </citation>
    <scope>NUCLEOTIDE SEQUENCE [LARGE SCALE GENOMIC DNA]</scope>
    <source>
        <strain evidence="17">CCUG 56698</strain>
    </source>
</reference>
<evidence type="ECO:0000256" key="1">
    <source>
        <dbReference type="ARBA" id="ARBA00004496"/>
    </source>
</evidence>
<keyword evidence="8 13" id="KW-0067">ATP-binding</keyword>
<dbReference type="SUPFAM" id="SSF52540">
    <property type="entry name" value="P-loop containing nucleoside triphosphate hydrolases"/>
    <property type="match status" value="1"/>
</dbReference>
<evidence type="ECO:0000256" key="4">
    <source>
        <dbReference type="ARBA" id="ARBA00022490"/>
    </source>
</evidence>